<organism evidence="1 2">
    <name type="scientific">Pseudomonas syringae pv. coryli</name>
    <dbReference type="NCBI Taxonomy" id="317659"/>
    <lineage>
        <taxon>Bacteria</taxon>
        <taxon>Pseudomonadati</taxon>
        <taxon>Pseudomonadota</taxon>
        <taxon>Gammaproteobacteria</taxon>
        <taxon>Pseudomonadales</taxon>
        <taxon>Pseudomonadaceae</taxon>
        <taxon>Pseudomonas</taxon>
    </lineage>
</organism>
<gene>
    <name evidence="1" type="ORF">ALO75_102652</name>
</gene>
<protein>
    <submittedName>
        <fullName evidence="1">Uncharacterized protein</fullName>
    </submittedName>
</protein>
<dbReference type="AlphaFoldDB" id="A0A0N8R3H0"/>
<comment type="caution">
    <text evidence="1">The sequence shown here is derived from an EMBL/GenBank/DDBJ whole genome shotgun (WGS) entry which is preliminary data.</text>
</comment>
<evidence type="ECO:0000313" key="2">
    <source>
        <dbReference type="Proteomes" id="UP000051335"/>
    </source>
</evidence>
<proteinExistence type="predicted"/>
<keyword evidence="2" id="KW-1185">Reference proteome</keyword>
<dbReference type="EMBL" id="LJQC01000983">
    <property type="protein sequence ID" value="KPW89566.1"/>
    <property type="molecule type" value="Genomic_DNA"/>
</dbReference>
<dbReference type="Proteomes" id="UP000051335">
    <property type="component" value="Unassembled WGS sequence"/>
</dbReference>
<evidence type="ECO:0000313" key="1">
    <source>
        <dbReference type="EMBL" id="KPW89566.1"/>
    </source>
</evidence>
<sequence length="68" mass="7662">MTSFTAWTTRVSNPVCSPRFRTSVSVSVQVVAFATGVPSYIYAFHRYTGNSTTLYHTLACQFWMQFPG</sequence>
<reference evidence="1 2" key="1">
    <citation type="submission" date="2015-09" db="EMBL/GenBank/DDBJ databases">
        <title>Genome announcement of multiple Pseudomonas syringae strains.</title>
        <authorList>
            <person name="Thakur S."/>
            <person name="Wang P.W."/>
            <person name="Gong Y."/>
            <person name="Weir B.S."/>
            <person name="Guttman D.S."/>
        </authorList>
    </citation>
    <scope>NUCLEOTIDE SEQUENCE [LARGE SCALE GENOMIC DNA]</scope>
    <source>
        <strain evidence="1 2">ICMP17001</strain>
    </source>
</reference>
<accession>A0A0N8R3H0</accession>
<name>A0A0N8R3H0_9PSED</name>